<dbReference type="PANTHER" id="PTHR30480">
    <property type="entry name" value="BETA-HEXOSAMINIDASE-RELATED"/>
    <property type="match status" value="1"/>
</dbReference>
<dbReference type="Gene3D" id="3.20.20.300">
    <property type="entry name" value="Glycoside hydrolase, family 3, N-terminal domain"/>
    <property type="match status" value="1"/>
</dbReference>
<proteinExistence type="inferred from homology"/>
<dbReference type="GO" id="GO:0016798">
    <property type="term" value="F:hydrolase activity, acting on glycosyl bonds"/>
    <property type="evidence" value="ECO:0007669"/>
    <property type="project" value="UniProtKB-KW"/>
</dbReference>
<evidence type="ECO:0000313" key="6">
    <source>
        <dbReference type="EMBL" id="MFC4827536.1"/>
    </source>
</evidence>
<feature type="region of interest" description="Disordered" evidence="4">
    <location>
        <begin position="519"/>
        <end position="544"/>
    </location>
</feature>
<dbReference type="InterPro" id="IPR050226">
    <property type="entry name" value="NagZ_Beta-hexosaminidase"/>
</dbReference>
<evidence type="ECO:0000256" key="4">
    <source>
        <dbReference type="SAM" id="MobiDB-lite"/>
    </source>
</evidence>
<organism evidence="6 7">
    <name type="scientific">Agromyces aurantiacus</name>
    <dbReference type="NCBI Taxonomy" id="165814"/>
    <lineage>
        <taxon>Bacteria</taxon>
        <taxon>Bacillati</taxon>
        <taxon>Actinomycetota</taxon>
        <taxon>Actinomycetes</taxon>
        <taxon>Micrococcales</taxon>
        <taxon>Microbacteriaceae</taxon>
        <taxon>Agromyces</taxon>
    </lineage>
</organism>
<gene>
    <name evidence="6" type="ORF">ACFPER_01970</name>
</gene>
<name>A0ABV9R099_9MICO</name>
<evidence type="ECO:0000259" key="5">
    <source>
        <dbReference type="Pfam" id="PF00933"/>
    </source>
</evidence>
<dbReference type="SUPFAM" id="SSF51445">
    <property type="entry name" value="(Trans)glycosidases"/>
    <property type="match status" value="1"/>
</dbReference>
<evidence type="ECO:0000256" key="1">
    <source>
        <dbReference type="ARBA" id="ARBA00005336"/>
    </source>
</evidence>
<sequence>MTRSADPAVRALVDGVLWPGFLGSTLPAWLRRDLDGGLAGVVLFAHNLGDGDARAALAAGVRESRNDLLVGIDEEGGNVTRLEAATGSTLPGAAQLGRVDDEAATESVGAELARRVASVGANVVLAPDADVNVDPRNPVIGVRAFGDDPAVVSRHAAALARGIRAGGAAACVKHWPGHGDTHVDSHQGLPVLGMTERELERVHLAPFRAAIDAGVPAVMTAHLVVPAWGAEPATMNPVALARLRGLGFDGAIVTDALDMAAIRETVGTGPGAVRALLAGADLLCLGNPANPWAGPPAPDADRVVLAEVRAAIGSAIDDGTLPLARLEEARERVRALADAAHAAARAAHHAAVVGRAPRLSPGAALELARASLDVTRPVPAVEGPAAVLDVRRRAGFAVDASLDAMASALAAGGPVHRIDPAGDRGGALVAAVEAADHPSADGRGVVVLVDRLADPAQSALVLAVARVRPDAVVVNAGSADRAPDLAAGTDIPDLPVLHARGASRLAAIAARERLECGAAGPAPRAAPSASLPASSRAIATGART</sequence>
<protein>
    <submittedName>
        <fullName evidence="6">Glycoside hydrolase family 3 protein</fullName>
        <ecNumber evidence="6">3.2.1.-</ecNumber>
    </submittedName>
</protein>
<dbReference type="RefSeq" id="WP_204395593.1">
    <property type="nucleotide sequence ID" value="NZ_JAFBBW010000001.1"/>
</dbReference>
<evidence type="ECO:0000313" key="7">
    <source>
        <dbReference type="Proteomes" id="UP001595960"/>
    </source>
</evidence>
<dbReference type="EC" id="3.2.1.-" evidence="6"/>
<comment type="similarity">
    <text evidence="1">Belongs to the glycosyl hydrolase 3 family.</text>
</comment>
<keyword evidence="7" id="KW-1185">Reference proteome</keyword>
<evidence type="ECO:0000256" key="3">
    <source>
        <dbReference type="ARBA" id="ARBA00023295"/>
    </source>
</evidence>
<dbReference type="InterPro" id="IPR036962">
    <property type="entry name" value="Glyco_hydro_3_N_sf"/>
</dbReference>
<keyword evidence="2 6" id="KW-0378">Hydrolase</keyword>
<dbReference type="PANTHER" id="PTHR30480:SF16">
    <property type="entry name" value="GLYCOSIDE HYDROLASE FAMILY 3 DOMAIN PROTEIN"/>
    <property type="match status" value="1"/>
</dbReference>
<comment type="caution">
    <text evidence="6">The sequence shown here is derived from an EMBL/GenBank/DDBJ whole genome shotgun (WGS) entry which is preliminary data.</text>
</comment>
<accession>A0ABV9R099</accession>
<evidence type="ECO:0000256" key="2">
    <source>
        <dbReference type="ARBA" id="ARBA00022801"/>
    </source>
</evidence>
<dbReference type="InterPro" id="IPR001764">
    <property type="entry name" value="Glyco_hydro_3_N"/>
</dbReference>
<feature type="domain" description="Glycoside hydrolase family 3 N-terminal" evidence="5">
    <location>
        <begin position="36"/>
        <end position="334"/>
    </location>
</feature>
<dbReference type="EMBL" id="JBHSJC010000001">
    <property type="protein sequence ID" value="MFC4827536.1"/>
    <property type="molecule type" value="Genomic_DNA"/>
</dbReference>
<dbReference type="Proteomes" id="UP001595960">
    <property type="component" value="Unassembled WGS sequence"/>
</dbReference>
<dbReference type="InterPro" id="IPR017853">
    <property type="entry name" value="GH"/>
</dbReference>
<keyword evidence="3 6" id="KW-0326">Glycosidase</keyword>
<dbReference type="Pfam" id="PF00933">
    <property type="entry name" value="Glyco_hydro_3"/>
    <property type="match status" value="1"/>
</dbReference>
<reference evidence="7" key="1">
    <citation type="journal article" date="2019" name="Int. J. Syst. Evol. Microbiol.">
        <title>The Global Catalogue of Microorganisms (GCM) 10K type strain sequencing project: providing services to taxonomists for standard genome sequencing and annotation.</title>
        <authorList>
            <consortium name="The Broad Institute Genomics Platform"/>
            <consortium name="The Broad Institute Genome Sequencing Center for Infectious Disease"/>
            <person name="Wu L."/>
            <person name="Ma J."/>
        </authorList>
    </citation>
    <scope>NUCLEOTIDE SEQUENCE [LARGE SCALE GENOMIC DNA]</scope>
    <source>
        <strain evidence="7">CGMCC 1.12192</strain>
    </source>
</reference>